<dbReference type="RefSeq" id="WP_133735334.1">
    <property type="nucleotide sequence ID" value="NZ_SOAX01000002.1"/>
</dbReference>
<evidence type="ECO:0000256" key="4">
    <source>
        <dbReference type="ARBA" id="ARBA00022692"/>
    </source>
</evidence>
<evidence type="ECO:0000256" key="9">
    <source>
        <dbReference type="SAM" id="Phobius"/>
    </source>
</evidence>
<evidence type="ECO:0000256" key="7">
    <source>
        <dbReference type="ARBA" id="ARBA00023136"/>
    </source>
</evidence>
<dbReference type="PIRSF" id="PIRSF018472">
    <property type="entry name" value="MreD_proteobac"/>
    <property type="match status" value="1"/>
</dbReference>
<feature type="transmembrane region" description="Helical" evidence="9">
    <location>
        <begin position="103"/>
        <end position="121"/>
    </location>
</feature>
<feature type="transmembrane region" description="Helical" evidence="9">
    <location>
        <begin position="6"/>
        <end position="26"/>
    </location>
</feature>
<proteinExistence type="inferred from homology"/>
<keyword evidence="7 8" id="KW-0472">Membrane</keyword>
<comment type="similarity">
    <text evidence="2 8">Belongs to the MreD family.</text>
</comment>
<dbReference type="EMBL" id="SOAX01000002">
    <property type="protein sequence ID" value="TDT43255.1"/>
    <property type="molecule type" value="Genomic_DNA"/>
</dbReference>
<dbReference type="GO" id="GO:0008360">
    <property type="term" value="P:regulation of cell shape"/>
    <property type="evidence" value="ECO:0007669"/>
    <property type="project" value="UniProtKB-UniRule"/>
</dbReference>
<keyword evidence="4 9" id="KW-0812">Transmembrane</keyword>
<comment type="function">
    <text evidence="8">Involved in formation of the rod shape of the cell. May also contribute to regulation of formation of penicillin-binding proteins.</text>
</comment>
<sequence length="159" mass="17567">MLIRSVSYPLFVAAALLALVGTISLFPQSLSQWRPEWVGLVVVYWVLRAPNTFGVFTAWVLGLLVDVLRADILGMNALAMALIAYLVLAAHQRFQLFPLAQQSLLVFLLVGLAQMVVHFLHQLLGASSSGFDYLLPALTSGLVWPVFRAFWDAVNRKLG</sequence>
<keyword evidence="3 8" id="KW-1003">Cell membrane</keyword>
<evidence type="ECO:0000256" key="3">
    <source>
        <dbReference type="ARBA" id="ARBA00022475"/>
    </source>
</evidence>
<keyword evidence="8" id="KW-0997">Cell inner membrane</keyword>
<gene>
    <name evidence="10" type="ORF">DES49_1069</name>
</gene>
<evidence type="ECO:0000256" key="5">
    <source>
        <dbReference type="ARBA" id="ARBA00022960"/>
    </source>
</evidence>
<organism evidence="10 11">
    <name type="scientific">Halospina denitrificans</name>
    <dbReference type="NCBI Taxonomy" id="332522"/>
    <lineage>
        <taxon>Bacteria</taxon>
        <taxon>Pseudomonadati</taxon>
        <taxon>Pseudomonadota</taxon>
        <taxon>Gammaproteobacteria</taxon>
        <taxon>Halospina</taxon>
    </lineage>
</organism>
<evidence type="ECO:0000313" key="10">
    <source>
        <dbReference type="EMBL" id="TDT43255.1"/>
    </source>
</evidence>
<dbReference type="InterPro" id="IPR026034">
    <property type="entry name" value="MreD_proteobac"/>
</dbReference>
<evidence type="ECO:0000256" key="8">
    <source>
        <dbReference type="PIRNR" id="PIRNR018472"/>
    </source>
</evidence>
<dbReference type="PANTHER" id="PTHR37484">
    <property type="entry name" value="ROD SHAPE-DETERMINING PROTEIN MRED"/>
    <property type="match status" value="1"/>
</dbReference>
<dbReference type="NCBIfam" id="TIGR03426">
    <property type="entry name" value="shape_MreD"/>
    <property type="match status" value="1"/>
</dbReference>
<evidence type="ECO:0000256" key="6">
    <source>
        <dbReference type="ARBA" id="ARBA00022989"/>
    </source>
</evidence>
<dbReference type="Proteomes" id="UP000295830">
    <property type="component" value="Unassembled WGS sequence"/>
</dbReference>
<comment type="caution">
    <text evidence="10">The sequence shown here is derived from an EMBL/GenBank/DDBJ whole genome shotgun (WGS) entry which is preliminary data.</text>
</comment>
<reference evidence="10 11" key="1">
    <citation type="submission" date="2019-03" db="EMBL/GenBank/DDBJ databases">
        <title>Genomic Encyclopedia of Type Strains, Phase IV (KMG-IV): sequencing the most valuable type-strain genomes for metagenomic binning, comparative biology and taxonomic classification.</title>
        <authorList>
            <person name="Goeker M."/>
        </authorList>
    </citation>
    <scope>NUCLEOTIDE SEQUENCE [LARGE SCALE GENOMIC DNA]</scope>
    <source>
        <strain evidence="10 11">DSM 15505</strain>
    </source>
</reference>
<comment type="subcellular location">
    <subcellularLocation>
        <location evidence="8">Cell inner membrane</location>
    </subcellularLocation>
    <subcellularLocation>
        <location evidence="1">Cell membrane</location>
        <topology evidence="1">Multi-pass membrane protein</topology>
    </subcellularLocation>
</comment>
<protein>
    <recommendedName>
        <fullName evidence="8">Rod shape-determining protein MreD</fullName>
    </recommendedName>
</protein>
<dbReference type="PANTHER" id="PTHR37484:SF1">
    <property type="entry name" value="ROD SHAPE-DETERMINING PROTEIN MRED"/>
    <property type="match status" value="1"/>
</dbReference>
<dbReference type="GO" id="GO:0005886">
    <property type="term" value="C:plasma membrane"/>
    <property type="evidence" value="ECO:0007669"/>
    <property type="project" value="UniProtKB-SubCell"/>
</dbReference>
<dbReference type="InterPro" id="IPR007227">
    <property type="entry name" value="Cell_shape_determining_MreD"/>
</dbReference>
<dbReference type="AlphaFoldDB" id="A0A4R7JYH9"/>
<dbReference type="OrthoDB" id="6647425at2"/>
<name>A0A4R7JYH9_9GAMM</name>
<feature type="transmembrane region" description="Helical" evidence="9">
    <location>
        <begin position="72"/>
        <end position="91"/>
    </location>
</feature>
<evidence type="ECO:0000313" key="11">
    <source>
        <dbReference type="Proteomes" id="UP000295830"/>
    </source>
</evidence>
<keyword evidence="6 9" id="KW-1133">Transmembrane helix</keyword>
<accession>A0A4R7JYH9</accession>
<dbReference type="Pfam" id="PF04093">
    <property type="entry name" value="MreD"/>
    <property type="match status" value="1"/>
</dbReference>
<evidence type="ECO:0000256" key="1">
    <source>
        <dbReference type="ARBA" id="ARBA00004651"/>
    </source>
</evidence>
<keyword evidence="5 8" id="KW-0133">Cell shape</keyword>
<feature type="transmembrane region" description="Helical" evidence="9">
    <location>
        <begin position="133"/>
        <end position="151"/>
    </location>
</feature>
<evidence type="ECO:0000256" key="2">
    <source>
        <dbReference type="ARBA" id="ARBA00007776"/>
    </source>
</evidence>
<keyword evidence="11" id="KW-1185">Reference proteome</keyword>
<feature type="transmembrane region" description="Helical" evidence="9">
    <location>
        <begin position="38"/>
        <end position="60"/>
    </location>
</feature>